<protein>
    <submittedName>
        <fullName evidence="1">Uncharacterized protein</fullName>
    </submittedName>
</protein>
<dbReference type="EMBL" id="VSRR010096048">
    <property type="protein sequence ID" value="MPC93779.1"/>
    <property type="molecule type" value="Genomic_DNA"/>
</dbReference>
<reference evidence="1 2" key="1">
    <citation type="submission" date="2019-05" db="EMBL/GenBank/DDBJ databases">
        <title>Another draft genome of Portunus trituberculatus and its Hox gene families provides insights of decapod evolution.</title>
        <authorList>
            <person name="Jeong J.-H."/>
            <person name="Song I."/>
            <person name="Kim S."/>
            <person name="Choi T."/>
            <person name="Kim D."/>
            <person name="Ryu S."/>
            <person name="Kim W."/>
        </authorList>
    </citation>
    <scope>NUCLEOTIDE SEQUENCE [LARGE SCALE GENOMIC DNA]</scope>
    <source>
        <tissue evidence="1">Muscle</tissue>
    </source>
</reference>
<comment type="caution">
    <text evidence="1">The sequence shown here is derived from an EMBL/GenBank/DDBJ whole genome shotgun (WGS) entry which is preliminary data.</text>
</comment>
<evidence type="ECO:0000313" key="1">
    <source>
        <dbReference type="EMBL" id="MPC93779.1"/>
    </source>
</evidence>
<organism evidence="1 2">
    <name type="scientific">Portunus trituberculatus</name>
    <name type="common">Swimming crab</name>
    <name type="synonym">Neptunus trituberculatus</name>
    <dbReference type="NCBI Taxonomy" id="210409"/>
    <lineage>
        <taxon>Eukaryota</taxon>
        <taxon>Metazoa</taxon>
        <taxon>Ecdysozoa</taxon>
        <taxon>Arthropoda</taxon>
        <taxon>Crustacea</taxon>
        <taxon>Multicrustacea</taxon>
        <taxon>Malacostraca</taxon>
        <taxon>Eumalacostraca</taxon>
        <taxon>Eucarida</taxon>
        <taxon>Decapoda</taxon>
        <taxon>Pleocyemata</taxon>
        <taxon>Brachyura</taxon>
        <taxon>Eubrachyura</taxon>
        <taxon>Portunoidea</taxon>
        <taxon>Portunidae</taxon>
        <taxon>Portuninae</taxon>
        <taxon>Portunus</taxon>
    </lineage>
</organism>
<dbReference type="AlphaFoldDB" id="A0A5B7JFY1"/>
<accession>A0A5B7JFY1</accession>
<name>A0A5B7JFY1_PORTR</name>
<keyword evidence="2" id="KW-1185">Reference proteome</keyword>
<sequence>MLSKVRRRIRKFGDRRPLERPCAELGREEATCENTGKTRVGGKKCVLAVVGAVNWEILYVL</sequence>
<gene>
    <name evidence="1" type="ORF">E2C01_088920</name>
</gene>
<proteinExistence type="predicted"/>
<evidence type="ECO:0000313" key="2">
    <source>
        <dbReference type="Proteomes" id="UP000324222"/>
    </source>
</evidence>
<dbReference type="Proteomes" id="UP000324222">
    <property type="component" value="Unassembled WGS sequence"/>
</dbReference>